<sequence length="574" mass="62160">MDRWIIDTDPGVRFPAWTRGNAADVFPDPASPFFASTYLREGLGRALVDAYTEMGVLDWEEVENPADPTMFGVFGGYVYNPLSYIRLFGARMPGASPEIVDKAFFDDRQIVPPYKAEPWHESEKHAAKLGETAAWTLSTPSFPELDRDKVMADNLRATRPDFATLDHKALLDRVRAMFPYIRQAFDTGMIASTVSSVGPGVLGAVCEALGDPSLTIRLLAGIEADSSVPPRVMWKLSRLARESKEVTALFEAGVQGLNDRLRASGSAEVKKFVVAFDDFLFNYGSRGPAEWDAIAPSWESKPDIALAAIDRMRFGEAAQDPVLRHGEAVAERDRIAADIRAKLAGDPETLGMFEAGMQSSTVFLGGRERYKTNCIKIVGEIREAMREVGRRLVAKGQLKEVEHVFMVLASELNEFSVQPEKFTDIFAARAVEHRSLFDVEPPFAVDGVCPPISTWPKRVNSTATRAETGEVLVGVAGSGGVATGRARVILDPGALDDFDPGDVLIAPQTDPSWAPLFITASAVVVNVGALGSHAMIVSRELGIPCVVSVADATVRIADGAMVTVDGNNGTVTVL</sequence>
<dbReference type="PANTHER" id="PTHR43615">
    <property type="entry name" value="PHOSPHOENOLPYRUVATE SYNTHASE-RELATED"/>
    <property type="match status" value="1"/>
</dbReference>
<proteinExistence type="predicted"/>
<dbReference type="PANTHER" id="PTHR43615:SF1">
    <property type="entry name" value="PPDK_N DOMAIN-CONTAINING PROTEIN"/>
    <property type="match status" value="1"/>
</dbReference>
<reference evidence="3" key="1">
    <citation type="submission" date="2020-05" db="EMBL/GenBank/DDBJ databases">
        <authorList>
            <person name="Chiriac C."/>
            <person name="Salcher M."/>
            <person name="Ghai R."/>
            <person name="Kavagutti S V."/>
        </authorList>
    </citation>
    <scope>NUCLEOTIDE SEQUENCE</scope>
</reference>
<dbReference type="SUPFAM" id="SSF52009">
    <property type="entry name" value="Phosphohistidine domain"/>
    <property type="match status" value="1"/>
</dbReference>
<evidence type="ECO:0000313" key="3">
    <source>
        <dbReference type="EMBL" id="CAB5067631.1"/>
    </source>
</evidence>
<gene>
    <name evidence="2" type="ORF">UFOPK4098_00863</name>
    <name evidence="3" type="ORF">UFOPK4347_01531</name>
</gene>
<name>A0A6J7UNV3_9ZZZZ</name>
<dbReference type="EMBL" id="CAFBPN010000039">
    <property type="protein sequence ID" value="CAB5020972.1"/>
    <property type="molecule type" value="Genomic_DNA"/>
</dbReference>
<feature type="domain" description="PEP-utilising enzyme mobile" evidence="1">
    <location>
        <begin position="498"/>
        <end position="569"/>
    </location>
</feature>
<dbReference type="GO" id="GO:0016772">
    <property type="term" value="F:transferase activity, transferring phosphorus-containing groups"/>
    <property type="evidence" value="ECO:0007669"/>
    <property type="project" value="InterPro"/>
</dbReference>
<evidence type="ECO:0000259" key="1">
    <source>
        <dbReference type="Pfam" id="PF00391"/>
    </source>
</evidence>
<dbReference type="InterPro" id="IPR008279">
    <property type="entry name" value="PEP-util_enz_mobile_dom"/>
</dbReference>
<dbReference type="AlphaFoldDB" id="A0A6J7UNV3"/>
<protein>
    <submittedName>
        <fullName evidence="3">Unannotated protein</fullName>
    </submittedName>
</protein>
<dbReference type="EMBL" id="CAFBQU010000062">
    <property type="protein sequence ID" value="CAB5067631.1"/>
    <property type="molecule type" value="Genomic_DNA"/>
</dbReference>
<evidence type="ECO:0000313" key="2">
    <source>
        <dbReference type="EMBL" id="CAB5020972.1"/>
    </source>
</evidence>
<dbReference type="InterPro" id="IPR036637">
    <property type="entry name" value="Phosphohistidine_dom_sf"/>
</dbReference>
<accession>A0A6J7UNV3</accession>
<dbReference type="Pfam" id="PF00391">
    <property type="entry name" value="PEP-utilizers"/>
    <property type="match status" value="1"/>
</dbReference>
<dbReference type="Gene3D" id="3.50.30.10">
    <property type="entry name" value="Phosphohistidine domain"/>
    <property type="match status" value="1"/>
</dbReference>
<organism evidence="3">
    <name type="scientific">freshwater metagenome</name>
    <dbReference type="NCBI Taxonomy" id="449393"/>
    <lineage>
        <taxon>unclassified sequences</taxon>
        <taxon>metagenomes</taxon>
        <taxon>ecological metagenomes</taxon>
    </lineage>
</organism>
<dbReference type="InterPro" id="IPR051549">
    <property type="entry name" value="PEP_Utilizing_Enz"/>
</dbReference>